<dbReference type="EMBL" id="JAODUP010000135">
    <property type="protein sequence ID" value="KAK2160351.1"/>
    <property type="molecule type" value="Genomic_DNA"/>
</dbReference>
<sequence length="143" mass="15467">MRVVLGNPLDAGVKLKKERYIFGASSVTYLSHRTDAKGLHPLHDKVKAIVDGSAIIRRPMDLVRLGASNVQSQSELSAPTTEEHDCDVPLNVSALESAIGSIPAPDTAEQTYDIPEVKMSEIVPSRTSGQGFTVRGPREDNMI</sequence>
<gene>
    <name evidence="1" type="ORF">LSH36_135g01004</name>
</gene>
<keyword evidence="2" id="KW-1185">Reference proteome</keyword>
<reference evidence="1" key="1">
    <citation type="journal article" date="2023" name="Mol. Biol. Evol.">
        <title>Third-Generation Sequencing Reveals the Adaptive Role of the Epigenome in Three Deep-Sea Polychaetes.</title>
        <authorList>
            <person name="Perez M."/>
            <person name="Aroh O."/>
            <person name="Sun Y."/>
            <person name="Lan Y."/>
            <person name="Juniper S.K."/>
            <person name="Young C.R."/>
            <person name="Angers B."/>
            <person name="Qian P.Y."/>
        </authorList>
    </citation>
    <scope>NUCLEOTIDE SEQUENCE</scope>
    <source>
        <strain evidence="1">P08H-3</strain>
    </source>
</reference>
<dbReference type="Proteomes" id="UP001208570">
    <property type="component" value="Unassembled WGS sequence"/>
</dbReference>
<dbReference type="AlphaFoldDB" id="A0AAD9JW71"/>
<evidence type="ECO:0000313" key="2">
    <source>
        <dbReference type="Proteomes" id="UP001208570"/>
    </source>
</evidence>
<organism evidence="1 2">
    <name type="scientific">Paralvinella palmiformis</name>
    <dbReference type="NCBI Taxonomy" id="53620"/>
    <lineage>
        <taxon>Eukaryota</taxon>
        <taxon>Metazoa</taxon>
        <taxon>Spiralia</taxon>
        <taxon>Lophotrochozoa</taxon>
        <taxon>Annelida</taxon>
        <taxon>Polychaeta</taxon>
        <taxon>Sedentaria</taxon>
        <taxon>Canalipalpata</taxon>
        <taxon>Terebellida</taxon>
        <taxon>Terebelliformia</taxon>
        <taxon>Alvinellidae</taxon>
        <taxon>Paralvinella</taxon>
    </lineage>
</organism>
<proteinExistence type="predicted"/>
<protein>
    <submittedName>
        <fullName evidence="1">Uncharacterized protein</fullName>
    </submittedName>
</protein>
<comment type="caution">
    <text evidence="1">The sequence shown here is derived from an EMBL/GenBank/DDBJ whole genome shotgun (WGS) entry which is preliminary data.</text>
</comment>
<accession>A0AAD9JW71</accession>
<evidence type="ECO:0000313" key="1">
    <source>
        <dbReference type="EMBL" id="KAK2160351.1"/>
    </source>
</evidence>
<name>A0AAD9JW71_9ANNE</name>